<gene>
    <name evidence="1" type="ORF">SD77_3272</name>
</gene>
<accession>A0ABR5AXD8</accession>
<dbReference type="Proteomes" id="UP000031982">
    <property type="component" value="Unassembled WGS sequence"/>
</dbReference>
<protein>
    <recommendedName>
        <fullName evidence="3">Mobile element protein</fullName>
    </recommendedName>
</protein>
<name>A0ABR5AXD8_BACBA</name>
<sequence>MYATGFVEVPTTVSNRKALGERTAVSQYVRYGGTKKKDKKV</sequence>
<evidence type="ECO:0008006" key="3">
    <source>
        <dbReference type="Google" id="ProtNLM"/>
    </source>
</evidence>
<dbReference type="EMBL" id="JXLP01000003">
    <property type="protein sequence ID" value="KIL79406.1"/>
    <property type="molecule type" value="Genomic_DNA"/>
</dbReference>
<evidence type="ECO:0000313" key="1">
    <source>
        <dbReference type="EMBL" id="KIL79406.1"/>
    </source>
</evidence>
<keyword evidence="2" id="KW-1185">Reference proteome</keyword>
<proteinExistence type="predicted"/>
<comment type="caution">
    <text evidence="1">The sequence shown here is derived from an EMBL/GenBank/DDBJ whole genome shotgun (WGS) entry which is preliminary data.</text>
</comment>
<reference evidence="1 2" key="1">
    <citation type="submission" date="2015-01" db="EMBL/GenBank/DDBJ databases">
        <title>Genome Assembly of Bacillus badius MTCC 1458.</title>
        <authorList>
            <person name="Verma A."/>
            <person name="Khatri I."/>
            <person name="Mual P."/>
            <person name="Subramanian S."/>
            <person name="Krishnamurthi S."/>
        </authorList>
    </citation>
    <scope>NUCLEOTIDE SEQUENCE [LARGE SCALE GENOMIC DNA]</scope>
    <source>
        <strain evidence="1 2">MTCC 1458</strain>
    </source>
</reference>
<organism evidence="1 2">
    <name type="scientific">Bacillus badius</name>
    <dbReference type="NCBI Taxonomy" id="1455"/>
    <lineage>
        <taxon>Bacteria</taxon>
        <taxon>Bacillati</taxon>
        <taxon>Bacillota</taxon>
        <taxon>Bacilli</taxon>
        <taxon>Bacillales</taxon>
        <taxon>Bacillaceae</taxon>
        <taxon>Pseudobacillus</taxon>
    </lineage>
</organism>
<evidence type="ECO:0000313" key="2">
    <source>
        <dbReference type="Proteomes" id="UP000031982"/>
    </source>
</evidence>